<comment type="caution">
    <text evidence="2">The sequence shown here is derived from an EMBL/GenBank/DDBJ whole genome shotgun (WGS) entry which is preliminary data.</text>
</comment>
<evidence type="ECO:0000256" key="1">
    <source>
        <dbReference type="SAM" id="MobiDB-lite"/>
    </source>
</evidence>
<feature type="region of interest" description="Disordered" evidence="1">
    <location>
        <begin position="56"/>
        <end position="113"/>
    </location>
</feature>
<sequence>MASLTKSQKKNRKEKKRRVRRATEAAGNAPPPSDQEVNRLWTIAYEAIEKAIAATARNSAAATTTAGGDLGGPDRGGGQGALQGTTNQAVSEPLTGGPTDSPSPSGPAKVSLPLLSLSPLNQDILSEIQAVALCTEW</sequence>
<dbReference type="HOGENOM" id="CLU_1865814_0_0_1"/>
<dbReference type="VEuPathDB" id="FungiDB:PEXP_032960"/>
<dbReference type="RefSeq" id="XP_016595962.1">
    <property type="nucleotide sequence ID" value="XM_016743240.1"/>
</dbReference>
<keyword evidence="3" id="KW-1185">Reference proteome</keyword>
<dbReference type="EMBL" id="JQFZ01000252">
    <property type="protein sequence ID" value="KGO53323.1"/>
    <property type="molecule type" value="Genomic_DNA"/>
</dbReference>
<accession>A0A0A2K2T3</accession>
<feature type="compositionally biased region" description="Basic residues" evidence="1">
    <location>
        <begin position="7"/>
        <end position="20"/>
    </location>
</feature>
<dbReference type="GeneID" id="27678659"/>
<evidence type="ECO:0000313" key="2">
    <source>
        <dbReference type="EMBL" id="KGO53323.1"/>
    </source>
</evidence>
<name>A0A0A2K2T3_PENEN</name>
<proteinExistence type="predicted"/>
<feature type="region of interest" description="Disordered" evidence="1">
    <location>
        <begin position="1"/>
        <end position="38"/>
    </location>
</feature>
<dbReference type="Proteomes" id="UP000030143">
    <property type="component" value="Unassembled WGS sequence"/>
</dbReference>
<gene>
    <name evidence="2" type="ORF">PEX2_059670</name>
</gene>
<feature type="compositionally biased region" description="Low complexity" evidence="1">
    <location>
        <begin position="93"/>
        <end position="113"/>
    </location>
</feature>
<organism evidence="2 3">
    <name type="scientific">Penicillium expansum</name>
    <name type="common">Blue mold rot fungus</name>
    <dbReference type="NCBI Taxonomy" id="27334"/>
    <lineage>
        <taxon>Eukaryota</taxon>
        <taxon>Fungi</taxon>
        <taxon>Dikarya</taxon>
        <taxon>Ascomycota</taxon>
        <taxon>Pezizomycotina</taxon>
        <taxon>Eurotiomycetes</taxon>
        <taxon>Eurotiomycetidae</taxon>
        <taxon>Eurotiales</taxon>
        <taxon>Aspergillaceae</taxon>
        <taxon>Penicillium</taxon>
    </lineage>
</organism>
<evidence type="ECO:0000313" key="3">
    <source>
        <dbReference type="Proteomes" id="UP000030143"/>
    </source>
</evidence>
<protein>
    <submittedName>
        <fullName evidence="2">Uncharacterized protein</fullName>
    </submittedName>
</protein>
<feature type="compositionally biased region" description="Low complexity" evidence="1">
    <location>
        <begin position="56"/>
        <end position="67"/>
    </location>
</feature>
<reference evidence="2 3" key="1">
    <citation type="journal article" date="2015" name="Mol. Plant Microbe Interact.">
        <title>Genome, transcriptome, and functional analyses of Penicillium expansum provide new insights into secondary metabolism and pathogenicity.</title>
        <authorList>
            <person name="Ballester A.R."/>
            <person name="Marcet-Houben M."/>
            <person name="Levin E."/>
            <person name="Sela N."/>
            <person name="Selma-Lazaro C."/>
            <person name="Carmona L."/>
            <person name="Wisniewski M."/>
            <person name="Droby S."/>
            <person name="Gonzalez-Candelas L."/>
            <person name="Gabaldon T."/>
        </authorList>
    </citation>
    <scope>NUCLEOTIDE SEQUENCE [LARGE SCALE GENOMIC DNA]</scope>
    <source>
        <strain evidence="2 3">MD-8</strain>
    </source>
</reference>
<feature type="compositionally biased region" description="Gly residues" evidence="1">
    <location>
        <begin position="68"/>
        <end position="81"/>
    </location>
</feature>
<dbReference type="AlphaFoldDB" id="A0A0A2K2T3"/>